<comment type="subcellular location">
    <subcellularLocation>
        <location evidence="1">Membrane</location>
        <topology evidence="1">Multi-pass membrane protein</topology>
    </subcellularLocation>
</comment>
<dbReference type="OrthoDB" id="440424at2759"/>
<dbReference type="InterPro" id="IPR009311">
    <property type="entry name" value="IFI6/IFI27-like"/>
</dbReference>
<evidence type="ECO:0000256" key="6">
    <source>
        <dbReference type="SAM" id="Phobius"/>
    </source>
</evidence>
<protein>
    <submittedName>
        <fullName evidence="7">Uncharacterized protein</fullName>
    </submittedName>
</protein>
<dbReference type="InterPro" id="IPR038213">
    <property type="entry name" value="IFI6/IFI27-like_sf"/>
</dbReference>
<sequence>MVNTTSALIGTLAGALLAPIVVVKAVGVLGFSTTGIISGSIAAYIMSIYGGTVTAGSVCAVMQSIGAGGLGIIGAIVSSAIGGTVGGVVGAATSVDAGNYGDCSNDSN</sequence>
<keyword evidence="8" id="KW-1185">Reference proteome</keyword>
<evidence type="ECO:0000256" key="3">
    <source>
        <dbReference type="ARBA" id="ARBA00022692"/>
    </source>
</evidence>
<proteinExistence type="inferred from homology"/>
<dbReference type="STRING" id="64571.A0A1Y2GBB3"/>
<dbReference type="Proteomes" id="UP000193648">
    <property type="component" value="Unassembled WGS sequence"/>
</dbReference>
<dbReference type="RefSeq" id="XP_021876742.1">
    <property type="nucleotide sequence ID" value="XM_022028163.1"/>
</dbReference>
<keyword evidence="3 6" id="KW-0812">Transmembrane</keyword>
<gene>
    <name evidence="7" type="ORF">BCR41DRAFT_389792</name>
</gene>
<comment type="caution">
    <text evidence="7">The sequence shown here is derived from an EMBL/GenBank/DDBJ whole genome shotgun (WGS) entry which is preliminary data.</text>
</comment>
<dbReference type="AlphaFoldDB" id="A0A1Y2GBB3"/>
<accession>A0A1Y2GBB3</accession>
<evidence type="ECO:0000313" key="8">
    <source>
        <dbReference type="Proteomes" id="UP000193648"/>
    </source>
</evidence>
<dbReference type="GeneID" id="33570006"/>
<evidence type="ECO:0000313" key="7">
    <source>
        <dbReference type="EMBL" id="ORZ04805.1"/>
    </source>
</evidence>
<keyword evidence="5 6" id="KW-0472">Membrane</keyword>
<dbReference type="Gene3D" id="6.10.110.10">
    <property type="match status" value="1"/>
</dbReference>
<feature type="transmembrane region" description="Helical" evidence="6">
    <location>
        <begin position="69"/>
        <end position="92"/>
    </location>
</feature>
<dbReference type="PANTHER" id="PTHR16932">
    <property type="entry name" value="INTERFERON ALPHA-INDUCIBLE PROTEIN 27"/>
    <property type="match status" value="1"/>
</dbReference>
<keyword evidence="4 6" id="KW-1133">Transmembrane helix</keyword>
<dbReference type="EMBL" id="MCFF01000054">
    <property type="protein sequence ID" value="ORZ04805.1"/>
    <property type="molecule type" value="Genomic_DNA"/>
</dbReference>
<evidence type="ECO:0000256" key="1">
    <source>
        <dbReference type="ARBA" id="ARBA00004141"/>
    </source>
</evidence>
<reference evidence="7 8" key="1">
    <citation type="submission" date="2016-07" db="EMBL/GenBank/DDBJ databases">
        <title>Pervasive Adenine N6-methylation of Active Genes in Fungi.</title>
        <authorList>
            <consortium name="DOE Joint Genome Institute"/>
            <person name="Mondo S.J."/>
            <person name="Dannebaum R.O."/>
            <person name="Kuo R.C."/>
            <person name="Labutti K."/>
            <person name="Haridas S."/>
            <person name="Kuo A."/>
            <person name="Salamov A."/>
            <person name="Ahrendt S.R."/>
            <person name="Lipzen A."/>
            <person name="Sullivan W."/>
            <person name="Andreopoulos W.B."/>
            <person name="Clum A."/>
            <person name="Lindquist E."/>
            <person name="Daum C."/>
            <person name="Ramamoorthy G.K."/>
            <person name="Gryganskyi A."/>
            <person name="Culley D."/>
            <person name="Magnuson J.K."/>
            <person name="James T.Y."/>
            <person name="O'Malley M.A."/>
            <person name="Stajich J.E."/>
            <person name="Spatafora J.W."/>
            <person name="Visel A."/>
            <person name="Grigoriev I.V."/>
        </authorList>
    </citation>
    <scope>NUCLEOTIDE SEQUENCE [LARGE SCALE GENOMIC DNA]</scope>
    <source>
        <strain evidence="7 8">NRRL 3116</strain>
    </source>
</reference>
<evidence type="ECO:0000256" key="5">
    <source>
        <dbReference type="ARBA" id="ARBA00023136"/>
    </source>
</evidence>
<name>A0A1Y2GBB3_9FUNG</name>
<evidence type="ECO:0000256" key="4">
    <source>
        <dbReference type="ARBA" id="ARBA00022989"/>
    </source>
</evidence>
<dbReference type="PANTHER" id="PTHR16932:SF18">
    <property type="entry name" value="INTERFERON, ALPHA-INDUCIBLE PROTEIN 27-LIKE 2"/>
    <property type="match status" value="1"/>
</dbReference>
<dbReference type="GO" id="GO:0016020">
    <property type="term" value="C:membrane"/>
    <property type="evidence" value="ECO:0007669"/>
    <property type="project" value="UniProtKB-SubCell"/>
</dbReference>
<comment type="similarity">
    <text evidence="2">Belongs to the IFI6/IFI27 family.</text>
</comment>
<organism evidence="7 8">
    <name type="scientific">Lobosporangium transversale</name>
    <dbReference type="NCBI Taxonomy" id="64571"/>
    <lineage>
        <taxon>Eukaryota</taxon>
        <taxon>Fungi</taxon>
        <taxon>Fungi incertae sedis</taxon>
        <taxon>Mucoromycota</taxon>
        <taxon>Mortierellomycotina</taxon>
        <taxon>Mortierellomycetes</taxon>
        <taxon>Mortierellales</taxon>
        <taxon>Mortierellaceae</taxon>
        <taxon>Lobosporangium</taxon>
    </lineage>
</organism>
<evidence type="ECO:0000256" key="2">
    <source>
        <dbReference type="ARBA" id="ARBA00007262"/>
    </source>
</evidence>
<dbReference type="Pfam" id="PF06140">
    <property type="entry name" value="Ifi-6-16"/>
    <property type="match status" value="1"/>
</dbReference>
<feature type="transmembrane region" description="Helical" evidence="6">
    <location>
        <begin position="41"/>
        <end position="62"/>
    </location>
</feature>
<dbReference type="InParanoid" id="A0A1Y2GBB3"/>